<name>A0A127JTB0_9BURK</name>
<sequence>MICLIAYPCASQKTAKPEITMKDFIGDIDLTYRPRSYFWASDLGVNLASSIKGASRKRLYEQSIAEGEPAPPGLMQPKLSDKERNAWGWIHPQLMGGEYLPDRAGGEVEIARIAINSTTQDVTCVYVRKGKGRLFYRVVDEYGGDTLEQPSSRTSLQPLSLGGLTEFFLRAWNLKGCLGSNFDLGRDSPEDVHGFVLEASSDFYPEFGSLVRSRMDLWLQESAEREDE</sequence>
<evidence type="ECO:0000313" key="1">
    <source>
        <dbReference type="EMBL" id="AMO23251.1"/>
    </source>
</evidence>
<dbReference type="Proteomes" id="UP000070433">
    <property type="component" value="Chromosome"/>
</dbReference>
<gene>
    <name evidence="1" type="ORF">UC35_10540</name>
</gene>
<organism evidence="1 2">
    <name type="scientific">Ramlibacter tataouinensis</name>
    <dbReference type="NCBI Taxonomy" id="94132"/>
    <lineage>
        <taxon>Bacteria</taxon>
        <taxon>Pseudomonadati</taxon>
        <taxon>Pseudomonadota</taxon>
        <taxon>Betaproteobacteria</taxon>
        <taxon>Burkholderiales</taxon>
        <taxon>Comamonadaceae</taxon>
        <taxon>Ramlibacter</taxon>
    </lineage>
</organism>
<dbReference type="AlphaFoldDB" id="A0A127JTB0"/>
<protein>
    <submittedName>
        <fullName evidence="1">Uncharacterized protein</fullName>
    </submittedName>
</protein>
<accession>A0A127JTB0</accession>
<keyword evidence="2" id="KW-1185">Reference proteome</keyword>
<evidence type="ECO:0000313" key="2">
    <source>
        <dbReference type="Proteomes" id="UP000070433"/>
    </source>
</evidence>
<dbReference type="EMBL" id="CP010951">
    <property type="protein sequence ID" value="AMO23251.1"/>
    <property type="molecule type" value="Genomic_DNA"/>
</dbReference>
<reference evidence="1 2" key="1">
    <citation type="journal article" date="2014" name="Int. J. Syst. Evol. Microbiol.">
        <title>Ramlibacter solisilvae sp. nov., isolated from forest soil, and emended description of the genus Ramlibacter.</title>
        <authorList>
            <person name="Lee H.J."/>
            <person name="Lee S.H."/>
            <person name="Lee S.S."/>
            <person name="Lee J.S."/>
            <person name="Kim Y."/>
            <person name="Kim S.C."/>
            <person name="Jeon C.O."/>
        </authorList>
    </citation>
    <scope>NUCLEOTIDE SEQUENCE [LARGE SCALE GENOMIC DNA]</scope>
    <source>
        <strain evidence="1 2">5-10</strain>
    </source>
</reference>
<proteinExistence type="predicted"/>